<accession>A0A0M9BNJ2</accession>
<evidence type="ECO:0000313" key="2">
    <source>
        <dbReference type="EMBL" id="KOY15950.1"/>
    </source>
</evidence>
<keyword evidence="1" id="KW-1133">Transmembrane helix</keyword>
<keyword evidence="3" id="KW-1185">Reference proteome</keyword>
<keyword evidence="1" id="KW-0472">Membrane</keyword>
<dbReference type="AlphaFoldDB" id="A0A0M9BNJ2"/>
<dbReference type="Proteomes" id="UP000037688">
    <property type="component" value="Unassembled WGS sequence"/>
</dbReference>
<dbReference type="PATRIC" id="fig|1705561.3.peg.2975"/>
<comment type="caution">
    <text evidence="2">The sequence shown here is derived from an EMBL/GenBank/DDBJ whole genome shotgun (WGS) entry which is preliminary data.</text>
</comment>
<keyword evidence="1" id="KW-0812">Transmembrane</keyword>
<proteinExistence type="predicted"/>
<organism evidence="2 3">
    <name type="scientific">Paenibacillus xylanivorans</name>
    <dbReference type="NCBI Taxonomy" id="1705561"/>
    <lineage>
        <taxon>Bacteria</taxon>
        <taxon>Bacillati</taxon>
        <taxon>Bacillota</taxon>
        <taxon>Bacilli</taxon>
        <taxon>Bacillales</taxon>
        <taxon>Paenibacillaceae</taxon>
        <taxon>Paenibacillus</taxon>
    </lineage>
</organism>
<evidence type="ECO:0000256" key="1">
    <source>
        <dbReference type="SAM" id="Phobius"/>
    </source>
</evidence>
<protein>
    <submittedName>
        <fullName evidence="2">Uncharacterized protein</fullName>
    </submittedName>
</protein>
<evidence type="ECO:0000313" key="3">
    <source>
        <dbReference type="Proteomes" id="UP000037688"/>
    </source>
</evidence>
<name>A0A0M9BNJ2_9BACL</name>
<reference evidence="2 3" key="1">
    <citation type="submission" date="2015-08" db="EMBL/GenBank/DDBJ databases">
        <title>Draft genome sequence of cellulolytic and xylanolytic Paenibacillus sp. A59, isolated from a decaying forest soil from Patagonia, Argentina.</title>
        <authorList>
            <person name="Ghio S."/>
            <person name="Caceres A.M."/>
            <person name="Talia P."/>
            <person name="Grasso D."/>
            <person name="Campos E."/>
        </authorList>
    </citation>
    <scope>NUCLEOTIDE SEQUENCE [LARGE SCALE GENOMIC DNA]</scope>
    <source>
        <strain evidence="2 3">A59</strain>
    </source>
</reference>
<dbReference type="EMBL" id="LITU01000059">
    <property type="protein sequence ID" value="KOY15950.1"/>
    <property type="molecule type" value="Genomic_DNA"/>
</dbReference>
<sequence>MTFNKRIFNLSAWLAVLAVIFIPGKVYTEGPLRTEYGFPLRFFTDYHYKKPDDTIWFLSTVYVNALLYLFNVLFIYAGIHVLLYVKKRMTTLKE</sequence>
<gene>
    <name evidence="2" type="ORF">AMS66_15155</name>
</gene>
<feature type="transmembrane region" description="Helical" evidence="1">
    <location>
        <begin position="65"/>
        <end position="85"/>
    </location>
</feature>